<evidence type="ECO:0000259" key="1">
    <source>
        <dbReference type="Pfam" id="PF14300"/>
    </source>
</evidence>
<evidence type="ECO:0000313" key="3">
    <source>
        <dbReference type="Proteomes" id="UP000182725"/>
    </source>
</evidence>
<dbReference type="AlphaFoldDB" id="A0A1H5M7Q5"/>
<feature type="domain" description="DNA mimic protein DMP19 C-terminal" evidence="1">
    <location>
        <begin position="42"/>
        <end position="160"/>
    </location>
</feature>
<dbReference type="Pfam" id="PF14300">
    <property type="entry name" value="DMP19"/>
    <property type="match status" value="1"/>
</dbReference>
<reference evidence="2 3" key="1">
    <citation type="submission" date="2016-10" db="EMBL/GenBank/DDBJ databases">
        <authorList>
            <person name="de Groot N.N."/>
        </authorList>
    </citation>
    <scope>NUCLEOTIDE SEQUENCE [LARGE SCALE GENOMIC DNA]</scope>
    <source>
        <strain evidence="2 3">DSM 22274</strain>
    </source>
</reference>
<dbReference type="Proteomes" id="UP000182725">
    <property type="component" value="Unassembled WGS sequence"/>
</dbReference>
<dbReference type="InterPro" id="IPR025402">
    <property type="entry name" value="DMP19_C"/>
</dbReference>
<proteinExistence type="predicted"/>
<dbReference type="EMBL" id="FNTV01000001">
    <property type="protein sequence ID" value="SEE85315.1"/>
    <property type="molecule type" value="Genomic_DNA"/>
</dbReference>
<organism evidence="2 3">
    <name type="scientific">Arthrobacter alpinus</name>
    <dbReference type="NCBI Taxonomy" id="656366"/>
    <lineage>
        <taxon>Bacteria</taxon>
        <taxon>Bacillati</taxon>
        <taxon>Actinomycetota</taxon>
        <taxon>Actinomycetes</taxon>
        <taxon>Micrococcales</taxon>
        <taxon>Micrococcaceae</taxon>
        <taxon>Arthrobacter</taxon>
    </lineage>
</organism>
<gene>
    <name evidence="2" type="ORF">SAMN04489740_2791</name>
</gene>
<evidence type="ECO:0000313" key="2">
    <source>
        <dbReference type="EMBL" id="SEE85315.1"/>
    </source>
</evidence>
<name>A0A1H5M7Q5_9MICC</name>
<sequence>MTTNQFPVVLTTDGAAADNEDVVGDNVSVVNEMYLALLNADEIAPNALRSYFVDFYLTQALDGGFAQYVFMTPDREELDAYIREGFEAMGAKAHLELFNRTAGLYDLLSEKDAEAYLEDESDEESERSAGVIAMEELDNEFEELFESEDVTGLNAQWLRGQEGLLILDAEELAAHIATRVATVTDLEARRAEAELEDAPEFEQVIRELCSVAGHEFVKITMGDPNYEHNGAKVLAWHFTTDKGEFIMIDDDIEAVMIDPRAQEVIATVEFELDDELADA</sequence>
<protein>
    <recommendedName>
        <fullName evidence="1">DNA mimic protein DMP19 C-terminal domain-containing protein</fullName>
    </recommendedName>
</protein>
<dbReference type="RefSeq" id="WP_074712117.1">
    <property type="nucleotide sequence ID" value="NZ_FNTV01000001.1"/>
</dbReference>
<accession>A0A1H5M7Q5</accession>